<gene>
    <name evidence="4" type="ORF">ABL_09775</name>
</gene>
<evidence type="ECO:0000313" key="4">
    <source>
        <dbReference type="EMBL" id="GAQ47114.1"/>
    </source>
</evidence>
<dbReference type="GO" id="GO:0006107">
    <property type="term" value="P:oxaloacetate metabolic process"/>
    <property type="evidence" value="ECO:0007669"/>
    <property type="project" value="UniProtKB-ARBA"/>
</dbReference>
<evidence type="ECO:0000313" key="5">
    <source>
        <dbReference type="Proteomes" id="UP000068243"/>
    </source>
</evidence>
<evidence type="ECO:0000256" key="1">
    <source>
        <dbReference type="ARBA" id="ARBA00010211"/>
    </source>
</evidence>
<dbReference type="PANTHER" id="PTHR11820:SF112">
    <property type="entry name" value="FUMARYLACETOACETATE HYDROLASE FAMILY PROTEIN (AFU_ORTHOLOGUE AFUA_1G02370)-RELATED"/>
    <property type="match status" value="1"/>
</dbReference>
<dbReference type="VEuPathDB" id="FungiDB:ATCC64974_75720"/>
<reference evidence="5" key="1">
    <citation type="journal article" date="2016" name="Genome Announc.">
        <title>Draft genome sequence of Aspergillus niger strain An76.</title>
        <authorList>
            <person name="Gong W."/>
            <person name="Cheng Z."/>
            <person name="Zhang H."/>
            <person name="Liu L."/>
            <person name="Gao P."/>
            <person name="Wang L."/>
        </authorList>
    </citation>
    <scope>NUCLEOTIDE SEQUENCE [LARGE SCALE GENOMIC DNA]</scope>
    <source>
        <strain evidence="5">An76</strain>
    </source>
</reference>
<dbReference type="OrthoDB" id="411064at2759"/>
<dbReference type="PANTHER" id="PTHR11820">
    <property type="entry name" value="ACYLPYRUVASE"/>
    <property type="match status" value="1"/>
</dbReference>
<feature type="domain" description="Fumarylacetoacetase-like C-terminal" evidence="3">
    <location>
        <begin position="93"/>
        <end position="300"/>
    </location>
</feature>
<dbReference type="GO" id="GO:0050163">
    <property type="term" value="F:oxaloacetate tautomerase activity"/>
    <property type="evidence" value="ECO:0007669"/>
    <property type="project" value="UniProtKB-ARBA"/>
</dbReference>
<dbReference type="GO" id="GO:0046872">
    <property type="term" value="F:metal ion binding"/>
    <property type="evidence" value="ECO:0007669"/>
    <property type="project" value="UniProtKB-KW"/>
</dbReference>
<sequence>MSWTHLIRFIAVEDSQTHLGQLVDPTRDVGEDSVNGIDIAAYLINGDIFNGRVTSQIMHVKQARHPSPLPSKQNLTPPNQLLSPLAPSTCTYIRCLGLNYTDHAKEANLSLPTAPTIFSKPRTALNGPYPATINIPKCSQDGTSDYEAELCFVIGKTGRDIPESEALDYVLGYTASNDVSARGLQFVTSQWGFSKGLDGSCPIGPVLVSTSAIADPQTLSVQAIHNGVVCQDGHTENMIFSVKKTIAYLSQGTTLEAGTIILTGTPAGIGFFKEPRVVLRDGDDIRVRIGGVGTLVNKVRYE</sequence>
<dbReference type="OMA" id="AFGPWMT"/>
<dbReference type="Gene3D" id="3.90.850.10">
    <property type="entry name" value="Fumarylacetoacetase-like, C-terminal domain"/>
    <property type="match status" value="1"/>
</dbReference>
<comment type="similarity">
    <text evidence="1">Belongs to the FAH family.</text>
</comment>
<dbReference type="Pfam" id="PF01557">
    <property type="entry name" value="FAA_hydrolase"/>
    <property type="match status" value="1"/>
</dbReference>
<keyword evidence="4" id="KW-0378">Hydrolase</keyword>
<protein>
    <submittedName>
        <fullName evidence="4">Fumarylacetoacetate hydrolase</fullName>
    </submittedName>
</protein>
<dbReference type="InterPro" id="IPR011234">
    <property type="entry name" value="Fumarylacetoacetase-like_C"/>
</dbReference>
<dbReference type="VEuPathDB" id="FungiDB:An03g06320"/>
<dbReference type="GO" id="GO:0016787">
    <property type="term" value="F:hydrolase activity"/>
    <property type="evidence" value="ECO:0007669"/>
    <property type="project" value="UniProtKB-KW"/>
</dbReference>
<organism evidence="4 5">
    <name type="scientific">Aspergillus niger</name>
    <dbReference type="NCBI Taxonomy" id="5061"/>
    <lineage>
        <taxon>Eukaryota</taxon>
        <taxon>Fungi</taxon>
        <taxon>Dikarya</taxon>
        <taxon>Ascomycota</taxon>
        <taxon>Pezizomycotina</taxon>
        <taxon>Eurotiomycetes</taxon>
        <taxon>Eurotiomycetidae</taxon>
        <taxon>Eurotiales</taxon>
        <taxon>Aspergillaceae</taxon>
        <taxon>Aspergillus</taxon>
        <taxon>Aspergillus subgen. Circumdati</taxon>
    </lineage>
</organism>
<keyword evidence="2" id="KW-0479">Metal-binding</keyword>
<dbReference type="SUPFAM" id="SSF56529">
    <property type="entry name" value="FAH"/>
    <property type="match status" value="1"/>
</dbReference>
<dbReference type="Proteomes" id="UP000068243">
    <property type="component" value="Unassembled WGS sequence"/>
</dbReference>
<accession>A0A100ITN4</accession>
<dbReference type="VEuPathDB" id="FungiDB:ASPNIDRAFT2_1153584"/>
<name>A0A100ITN4_ASPNG</name>
<evidence type="ECO:0000259" key="3">
    <source>
        <dbReference type="Pfam" id="PF01557"/>
    </source>
</evidence>
<dbReference type="AlphaFoldDB" id="A0A100ITN4"/>
<evidence type="ECO:0000256" key="2">
    <source>
        <dbReference type="ARBA" id="ARBA00022723"/>
    </source>
</evidence>
<proteinExistence type="inferred from homology"/>
<dbReference type="FunFam" id="3.90.850.10:FF:000002">
    <property type="entry name" value="2-hydroxyhepta-2,4-diene-1,7-dioate isomerase"/>
    <property type="match status" value="1"/>
</dbReference>
<dbReference type="VEuPathDB" id="FungiDB:M747DRAFT_313511"/>
<dbReference type="InterPro" id="IPR036663">
    <property type="entry name" value="Fumarylacetoacetase_C_sf"/>
</dbReference>
<comment type="caution">
    <text evidence="4">The sequence shown here is derived from an EMBL/GenBank/DDBJ whole genome shotgun (WGS) entry which is preliminary data.</text>
</comment>
<dbReference type="EMBL" id="BCMY01000025">
    <property type="protein sequence ID" value="GAQ47114.1"/>
    <property type="molecule type" value="Genomic_DNA"/>
</dbReference>